<feature type="domain" description="GH64" evidence="1">
    <location>
        <begin position="1"/>
        <end position="344"/>
    </location>
</feature>
<reference evidence="2 3" key="1">
    <citation type="journal article" date="2024" name="IMA Fungus">
        <title>IMA Genome - F19 : A genome assembly and annotation guide to empower mycologists, including annotated draft genome sequences of Ceratocystis pirilliformis, Diaporthe australafricana, Fusarium ophioides, Paecilomyces lecythidis, and Sporothrix stenoceras.</title>
        <authorList>
            <person name="Aylward J."/>
            <person name="Wilson A.M."/>
            <person name="Visagie C.M."/>
            <person name="Spraker J."/>
            <person name="Barnes I."/>
            <person name="Buitendag C."/>
            <person name="Ceriani C."/>
            <person name="Del Mar Angel L."/>
            <person name="du Plessis D."/>
            <person name="Fuchs T."/>
            <person name="Gasser K."/>
            <person name="Kramer D."/>
            <person name="Li W."/>
            <person name="Munsamy K."/>
            <person name="Piso A."/>
            <person name="Price J.L."/>
            <person name="Sonnekus B."/>
            <person name="Thomas C."/>
            <person name="van der Nest A."/>
            <person name="van Dijk A."/>
            <person name="van Heerden A."/>
            <person name="van Vuuren N."/>
            <person name="Yilmaz N."/>
            <person name="Duong T.A."/>
            <person name="van der Merwe N.A."/>
            <person name="Wingfield M.J."/>
            <person name="Wingfield B.D."/>
        </authorList>
    </citation>
    <scope>NUCLEOTIDE SEQUENCE [LARGE SCALE GENOMIC DNA]</scope>
    <source>
        <strain evidence="2 3">CMW 18300</strain>
    </source>
</reference>
<accession>A0ABR3W6L0</accession>
<dbReference type="EMBL" id="JAWRVE010000140">
    <property type="protein sequence ID" value="KAL1854395.1"/>
    <property type="molecule type" value="Genomic_DNA"/>
</dbReference>
<dbReference type="PANTHER" id="PTHR38165:SF1">
    <property type="entry name" value="GLUCANASE B"/>
    <property type="match status" value="1"/>
</dbReference>
<dbReference type="Proteomes" id="UP001583177">
    <property type="component" value="Unassembled WGS sequence"/>
</dbReference>
<gene>
    <name evidence="2" type="ORF">Daus18300_011494</name>
</gene>
<keyword evidence="3" id="KW-1185">Reference proteome</keyword>
<dbReference type="InterPro" id="IPR037398">
    <property type="entry name" value="Glyco_hydro_64_fam"/>
</dbReference>
<proteinExistence type="predicted"/>
<sequence>MSREDIPETAPSSFFENNMMPISERLRFGTNVGGNETGLVEPSATNKGLPEYNISWQFIEFTYEQNNFFMNPTYVDFAAVSLDLTLTSKKADANNSTVRGLEAGALENICTDLKSQSVADRQSWEDLCLVGGDGNVIRVISPTQFLALNPSNKMANYYDEYVDKVWEKYKDNDLTINTQYRDNIKVANGREVVCNVNSEDQLLHCSSKDISSSEQETFKFRKPTTFEIMGCIQSSPTQTPNGTDPGSPFTVKDSINKTQALIVPRLCAAFTRSTLLLEGGNVFPNENITADLYYGGNTTNHYSRIVHARLVDGIGYSFAYDDTNPSGSDNRTTNAGGVIQDPDPTLMLVRVR</sequence>
<dbReference type="InterPro" id="IPR037176">
    <property type="entry name" value="Osmotin/thaumatin-like_sf"/>
</dbReference>
<dbReference type="PROSITE" id="PS52006">
    <property type="entry name" value="GH64"/>
    <property type="match status" value="1"/>
</dbReference>
<name>A0ABR3W6L0_9PEZI</name>
<dbReference type="Gene3D" id="2.60.110.10">
    <property type="entry name" value="Thaumatin"/>
    <property type="match status" value="2"/>
</dbReference>
<evidence type="ECO:0000313" key="3">
    <source>
        <dbReference type="Proteomes" id="UP001583177"/>
    </source>
</evidence>
<organism evidence="2 3">
    <name type="scientific">Diaporthe australafricana</name>
    <dbReference type="NCBI Taxonomy" id="127596"/>
    <lineage>
        <taxon>Eukaryota</taxon>
        <taxon>Fungi</taxon>
        <taxon>Dikarya</taxon>
        <taxon>Ascomycota</taxon>
        <taxon>Pezizomycotina</taxon>
        <taxon>Sordariomycetes</taxon>
        <taxon>Sordariomycetidae</taxon>
        <taxon>Diaporthales</taxon>
        <taxon>Diaporthaceae</taxon>
        <taxon>Diaporthe</taxon>
    </lineage>
</organism>
<dbReference type="InterPro" id="IPR032477">
    <property type="entry name" value="Glyco_hydro_64"/>
</dbReference>
<comment type="caution">
    <text evidence="2">The sequence shown here is derived from an EMBL/GenBank/DDBJ whole genome shotgun (WGS) entry which is preliminary data.</text>
</comment>
<evidence type="ECO:0000259" key="1">
    <source>
        <dbReference type="PROSITE" id="PS52006"/>
    </source>
</evidence>
<protein>
    <recommendedName>
        <fullName evidence="1">GH64 domain-containing protein</fullName>
    </recommendedName>
</protein>
<dbReference type="PANTHER" id="PTHR38165">
    <property type="match status" value="1"/>
</dbReference>
<evidence type="ECO:0000313" key="2">
    <source>
        <dbReference type="EMBL" id="KAL1854395.1"/>
    </source>
</evidence>
<dbReference type="Pfam" id="PF16483">
    <property type="entry name" value="Glyco_hydro_64"/>
    <property type="match status" value="1"/>
</dbReference>